<dbReference type="PATRIC" id="fig|926566.3.peg.498"/>
<dbReference type="Pfam" id="PF01757">
    <property type="entry name" value="Acyl_transf_3"/>
    <property type="match status" value="1"/>
</dbReference>
<dbReference type="EMBL" id="CP003379">
    <property type="protein sequence ID" value="AFL86845.1"/>
    <property type="molecule type" value="Genomic_DNA"/>
</dbReference>
<feature type="transmembrane region" description="Helical" evidence="1">
    <location>
        <begin position="179"/>
        <end position="196"/>
    </location>
</feature>
<dbReference type="GO" id="GO:0016747">
    <property type="term" value="F:acyltransferase activity, transferring groups other than amino-acyl groups"/>
    <property type="evidence" value="ECO:0007669"/>
    <property type="project" value="InterPro"/>
</dbReference>
<feature type="transmembrane region" description="Helical" evidence="1">
    <location>
        <begin position="53"/>
        <end position="74"/>
    </location>
</feature>
<dbReference type="HOGENOM" id="CLU_005679_0_1_0"/>
<proteinExistence type="predicted"/>
<feature type="transmembrane region" description="Helical" evidence="1">
    <location>
        <begin position="94"/>
        <end position="116"/>
    </location>
</feature>
<keyword evidence="1" id="KW-1133">Transmembrane helix</keyword>
<gene>
    <name evidence="3" type="ordered locus">Terro_0504</name>
</gene>
<organism evidence="3 4">
    <name type="scientific">Terriglobus roseus (strain DSM 18391 / NRRL B-41598 / KBS 63)</name>
    <dbReference type="NCBI Taxonomy" id="926566"/>
    <lineage>
        <taxon>Bacteria</taxon>
        <taxon>Pseudomonadati</taxon>
        <taxon>Acidobacteriota</taxon>
        <taxon>Terriglobia</taxon>
        <taxon>Terriglobales</taxon>
        <taxon>Acidobacteriaceae</taxon>
        <taxon>Terriglobus</taxon>
    </lineage>
</organism>
<keyword evidence="1" id="KW-0812">Transmembrane</keyword>
<dbReference type="PANTHER" id="PTHR23028">
    <property type="entry name" value="ACETYLTRANSFERASE"/>
    <property type="match status" value="1"/>
</dbReference>
<evidence type="ECO:0000259" key="2">
    <source>
        <dbReference type="Pfam" id="PF01757"/>
    </source>
</evidence>
<keyword evidence="3" id="KW-0012">Acyltransferase</keyword>
<feature type="transmembrane region" description="Helical" evidence="1">
    <location>
        <begin position="153"/>
        <end position="172"/>
    </location>
</feature>
<keyword evidence="1" id="KW-0472">Membrane</keyword>
<sequence length="355" mass="40520">MQVEGPVTAHRNRAFDLFRIIFALLVLWAHSYEMDPTQPQTNVFQRLHLGMDWGTFAVDGFFLLSGYLIVQSWVRDPRLGDYLRKRLLRIVPGYLVAVALSVLVVGIFAPLVPHFFRDSFHAARFWTSIALLGSPLGAGGFPGNDNNLVNGSLWTITYEFRCYLVVALLGVAGLTRRRGLWLGLFVVFFALSLSPAAQAHLSWTHLMLLTGKPSDIYRLFPVFLLGGCFALYRKEILFRPAFAILAAISLCTLPYLTHRTEPWFVLCGGYLLFYLARQPLAIFHRWQRMPDVSYGTYLYGWPVQSFAIWLFHPRYYWSFPVTALICVVLGWLSWHFVERPALKLKPGPKVELPAS</sequence>
<keyword evidence="3" id="KW-0808">Transferase</keyword>
<dbReference type="GO" id="GO:0000271">
    <property type="term" value="P:polysaccharide biosynthetic process"/>
    <property type="evidence" value="ECO:0007669"/>
    <property type="project" value="TreeGrafter"/>
</dbReference>
<feature type="domain" description="Acyltransferase 3" evidence="2">
    <location>
        <begin position="13"/>
        <end position="329"/>
    </location>
</feature>
<dbReference type="PANTHER" id="PTHR23028:SF53">
    <property type="entry name" value="ACYL_TRANSF_3 DOMAIN-CONTAINING PROTEIN"/>
    <property type="match status" value="1"/>
</dbReference>
<dbReference type="AlphaFoldDB" id="I3ZC77"/>
<feature type="transmembrane region" description="Helical" evidence="1">
    <location>
        <begin position="216"/>
        <end position="232"/>
    </location>
</feature>
<feature type="transmembrane region" description="Helical" evidence="1">
    <location>
        <begin position="237"/>
        <end position="256"/>
    </location>
</feature>
<dbReference type="KEGG" id="trs:Terro_0504"/>
<dbReference type="STRING" id="926566.Terro_0504"/>
<dbReference type="InterPro" id="IPR002656">
    <property type="entry name" value="Acyl_transf_3_dom"/>
</dbReference>
<reference evidence="3 4" key="1">
    <citation type="submission" date="2012-06" db="EMBL/GenBank/DDBJ databases">
        <title>Complete genome of Terriglobus roseus DSM 18391.</title>
        <authorList>
            <consortium name="US DOE Joint Genome Institute (JGI-PGF)"/>
            <person name="Lucas S."/>
            <person name="Copeland A."/>
            <person name="Lapidus A."/>
            <person name="Glavina del Rio T."/>
            <person name="Dalin E."/>
            <person name="Tice H."/>
            <person name="Bruce D."/>
            <person name="Goodwin L."/>
            <person name="Pitluck S."/>
            <person name="Peters L."/>
            <person name="Mikhailova N."/>
            <person name="Munk A.C.C."/>
            <person name="Kyrpides N."/>
            <person name="Mavromatis K."/>
            <person name="Ivanova N."/>
            <person name="Brettin T."/>
            <person name="Detter J.C."/>
            <person name="Han C."/>
            <person name="Larimer F."/>
            <person name="Land M."/>
            <person name="Hauser L."/>
            <person name="Markowitz V."/>
            <person name="Cheng J.-F."/>
            <person name="Hugenholtz P."/>
            <person name="Woyke T."/>
            <person name="Wu D."/>
            <person name="Brambilla E."/>
            <person name="Klenk H.-P."/>
            <person name="Eisen J.A."/>
        </authorList>
    </citation>
    <scope>NUCLEOTIDE SEQUENCE [LARGE SCALE GENOMIC DNA]</scope>
    <source>
        <strain evidence="4">DSM 18391 / NRRL B-41598 / KBS 63</strain>
    </source>
</reference>
<dbReference type="InterPro" id="IPR050879">
    <property type="entry name" value="Acyltransferase_3"/>
</dbReference>
<dbReference type="RefSeq" id="WP_014784414.1">
    <property type="nucleotide sequence ID" value="NC_018014.1"/>
</dbReference>
<dbReference type="eggNOG" id="COG1835">
    <property type="taxonomic scope" value="Bacteria"/>
</dbReference>
<evidence type="ECO:0000256" key="1">
    <source>
        <dbReference type="SAM" id="Phobius"/>
    </source>
</evidence>
<feature type="transmembrane region" description="Helical" evidence="1">
    <location>
        <begin position="262"/>
        <end position="280"/>
    </location>
</feature>
<feature type="transmembrane region" description="Helical" evidence="1">
    <location>
        <begin position="14"/>
        <end position="32"/>
    </location>
</feature>
<feature type="transmembrane region" description="Helical" evidence="1">
    <location>
        <begin position="123"/>
        <end position="141"/>
    </location>
</feature>
<keyword evidence="4" id="KW-1185">Reference proteome</keyword>
<evidence type="ECO:0000313" key="3">
    <source>
        <dbReference type="EMBL" id="AFL86845.1"/>
    </source>
</evidence>
<evidence type="ECO:0000313" key="4">
    <source>
        <dbReference type="Proteomes" id="UP000006056"/>
    </source>
</evidence>
<dbReference type="GO" id="GO:0016020">
    <property type="term" value="C:membrane"/>
    <property type="evidence" value="ECO:0007669"/>
    <property type="project" value="TreeGrafter"/>
</dbReference>
<dbReference type="Proteomes" id="UP000006056">
    <property type="component" value="Chromosome"/>
</dbReference>
<name>I3ZC77_TERRK</name>
<dbReference type="OrthoDB" id="9796461at2"/>
<protein>
    <submittedName>
        <fullName evidence="3">Putative acyltransferase</fullName>
    </submittedName>
</protein>
<feature type="transmembrane region" description="Helical" evidence="1">
    <location>
        <begin position="317"/>
        <end position="337"/>
    </location>
</feature>
<accession>I3ZC77</accession>